<feature type="domain" description="F-box" evidence="1">
    <location>
        <begin position="4"/>
        <end position="52"/>
    </location>
</feature>
<gene>
    <name evidence="2" type="ORF">JBS370_LOCUS31095</name>
</gene>
<evidence type="ECO:0000313" key="2">
    <source>
        <dbReference type="EMBL" id="CAF4088136.1"/>
    </source>
</evidence>
<evidence type="ECO:0000259" key="1">
    <source>
        <dbReference type="PROSITE" id="PS50181"/>
    </source>
</evidence>
<dbReference type="InterPro" id="IPR001810">
    <property type="entry name" value="F-box_dom"/>
</dbReference>
<dbReference type="AlphaFoldDB" id="A0A819U433"/>
<organism evidence="2 3">
    <name type="scientific">Rotaria sordida</name>
    <dbReference type="NCBI Taxonomy" id="392033"/>
    <lineage>
        <taxon>Eukaryota</taxon>
        <taxon>Metazoa</taxon>
        <taxon>Spiralia</taxon>
        <taxon>Gnathifera</taxon>
        <taxon>Rotifera</taxon>
        <taxon>Eurotatoria</taxon>
        <taxon>Bdelloidea</taxon>
        <taxon>Philodinida</taxon>
        <taxon>Philodinidae</taxon>
        <taxon>Rotaria</taxon>
    </lineage>
</organism>
<protein>
    <recommendedName>
        <fullName evidence="1">F-box domain-containing protein</fullName>
    </recommendedName>
</protein>
<accession>A0A819U433</accession>
<sequence length="158" mass="18645">MALITRFDDLPDLVLIEFFSYLSSIDVLWGFTYLNHRLTMLITERGIEWTLFEILTSSKVLPALRRANVSIFININDLNRISSSPLFTDHRHVDIHFAFNLINCPQYIKVIQYISRGNRFHSREIVDATFVVNRFSDRSKWVTDGDPFIRGHQYHNHM</sequence>
<dbReference type="PROSITE" id="PS50181">
    <property type="entry name" value="FBOX"/>
    <property type="match status" value="1"/>
</dbReference>
<name>A0A819U433_9BILA</name>
<dbReference type="EMBL" id="CAJOBD010007492">
    <property type="protein sequence ID" value="CAF4088136.1"/>
    <property type="molecule type" value="Genomic_DNA"/>
</dbReference>
<reference evidence="2" key="1">
    <citation type="submission" date="2021-02" db="EMBL/GenBank/DDBJ databases">
        <authorList>
            <person name="Nowell W R."/>
        </authorList>
    </citation>
    <scope>NUCLEOTIDE SEQUENCE</scope>
</reference>
<dbReference type="Proteomes" id="UP000663836">
    <property type="component" value="Unassembled WGS sequence"/>
</dbReference>
<evidence type="ECO:0000313" key="3">
    <source>
        <dbReference type="Proteomes" id="UP000663836"/>
    </source>
</evidence>
<comment type="caution">
    <text evidence="2">The sequence shown here is derived from an EMBL/GenBank/DDBJ whole genome shotgun (WGS) entry which is preliminary data.</text>
</comment>
<proteinExistence type="predicted"/>